<dbReference type="EMBL" id="ACJW02000008">
    <property type="protein sequence ID" value="EEP66742.1"/>
    <property type="molecule type" value="Genomic_DNA"/>
</dbReference>
<keyword evidence="1" id="KW-0472">Membrane</keyword>
<dbReference type="STRING" id="629741.GCWU000324_03146"/>
<dbReference type="AlphaFoldDB" id="C4GN58"/>
<keyword evidence="3" id="KW-1185">Reference proteome</keyword>
<name>C4GN58_9NEIS</name>
<proteinExistence type="predicted"/>
<gene>
    <name evidence="2" type="ORF">GCWU000324_03146</name>
</gene>
<evidence type="ECO:0000313" key="2">
    <source>
        <dbReference type="EMBL" id="EEP66742.1"/>
    </source>
</evidence>
<keyword evidence="1" id="KW-0812">Transmembrane</keyword>
<evidence type="ECO:0000313" key="3">
    <source>
        <dbReference type="Proteomes" id="UP000003009"/>
    </source>
</evidence>
<feature type="transmembrane region" description="Helical" evidence="1">
    <location>
        <begin position="16"/>
        <end position="36"/>
    </location>
</feature>
<comment type="caution">
    <text evidence="2">The sequence shown here is derived from an EMBL/GenBank/DDBJ whole genome shotgun (WGS) entry which is preliminary data.</text>
</comment>
<keyword evidence="1" id="KW-1133">Transmembrane helix</keyword>
<evidence type="ECO:0000256" key="1">
    <source>
        <dbReference type="SAM" id="Phobius"/>
    </source>
</evidence>
<dbReference type="HOGENOM" id="CLU_3184749_0_0_4"/>
<accession>C4GN58</accession>
<organism evidence="2 3">
    <name type="scientific">Kingella oralis ATCC 51147</name>
    <dbReference type="NCBI Taxonomy" id="629741"/>
    <lineage>
        <taxon>Bacteria</taxon>
        <taxon>Pseudomonadati</taxon>
        <taxon>Pseudomonadota</taxon>
        <taxon>Betaproteobacteria</taxon>
        <taxon>Neisseriales</taxon>
        <taxon>Neisseriaceae</taxon>
        <taxon>Kingella</taxon>
    </lineage>
</organism>
<sequence length="46" mass="5004">MGDGGHGGVGQPEKGLRGWMVFNVATACGYVFRLPLTRVWERAVRA</sequence>
<dbReference type="Proteomes" id="UP000003009">
    <property type="component" value="Unassembled WGS sequence"/>
</dbReference>
<reference evidence="2" key="1">
    <citation type="submission" date="2009-04" db="EMBL/GenBank/DDBJ databases">
        <authorList>
            <person name="Weinstock G."/>
            <person name="Sodergren E."/>
            <person name="Clifton S."/>
            <person name="Fulton L."/>
            <person name="Fulton B."/>
            <person name="Courtney L."/>
            <person name="Fronick C."/>
            <person name="Harrison M."/>
            <person name="Strong C."/>
            <person name="Farmer C."/>
            <person name="Delahaunty K."/>
            <person name="Markovic C."/>
            <person name="Hall O."/>
            <person name="Minx P."/>
            <person name="Tomlinson C."/>
            <person name="Mitreva M."/>
            <person name="Nelson J."/>
            <person name="Hou S."/>
            <person name="Wollam A."/>
            <person name="Pepin K.H."/>
            <person name="Johnson M."/>
            <person name="Bhonagiri V."/>
            <person name="Nash W.E."/>
            <person name="Warren W."/>
            <person name="Chinwalla A."/>
            <person name="Mardis E.R."/>
            <person name="Wilson R.K."/>
        </authorList>
    </citation>
    <scope>NUCLEOTIDE SEQUENCE [LARGE SCALE GENOMIC DNA]</scope>
    <source>
        <strain evidence="2">ATCC 51147</strain>
    </source>
</reference>
<protein>
    <submittedName>
        <fullName evidence="2">Uncharacterized protein</fullName>
    </submittedName>
</protein>